<dbReference type="GO" id="GO:0034399">
    <property type="term" value="C:nuclear periphery"/>
    <property type="evidence" value="ECO:0007669"/>
    <property type="project" value="TreeGrafter"/>
</dbReference>
<dbReference type="InterPro" id="IPR024789">
    <property type="entry name" value="APC4"/>
</dbReference>
<sequence>MAEFFDAFYEKFLPDDVRIMSWCPTADLLLLVSPEDTISLYRTHPKASKIWSLKTVTRSIIKLVTWCPNGKEVVIGYEDGSVNRVNAAYHSPELVPCWTPNSDDLSPAPVTSLVWIHFEFTKKHMNIEGFDADAFDLESALPQLSQKVPAEPIPLIPTMKKRKIQLPLKPTQSVEKQTLLFIGNAKGQIQIILNGIFPIGSVNIHEDKLDPIVLNISVPDDISSVQVLTKSGKKDNNFVLHVVDINILEKMKEQILSISKIQTELNYLLDYTTLNLSVLERHHESYCKRTMKIATKAADYMEQENDQANAMPEVELTGTLAIGSVTENLRPYFEEFLTTQNIKIIDANVTFSYQNSLRLICEHILPACERMQLELSKLMGYSLWTQRYGDFLETDSVQSSIDHFSDLIARLHEFASDLNHLATTFQAFIKWITMITIKVSDDDSSVEAQNESSLCEDPELVLEFLNKDFIKDSLSEYFVPQTPKKANAETLSDLLTKAKQSYYKMLKKPSDTLSEQIVVTSKVFFVLKGILLDQQPRDNVISITTVSALNQSQNER</sequence>
<dbReference type="InterPro" id="IPR024790">
    <property type="entry name" value="APC4_long_dom"/>
</dbReference>
<dbReference type="PANTHER" id="PTHR13260">
    <property type="entry name" value="ANAPHASE PROMOTING COMPLEX SUBUNIT 4 APC4"/>
    <property type="match status" value="1"/>
</dbReference>
<evidence type="ECO:0000313" key="9">
    <source>
        <dbReference type="Proteomes" id="UP000603453"/>
    </source>
</evidence>
<feature type="domain" description="Anaphase-promoting complex subunit 4 long" evidence="7">
    <location>
        <begin position="241"/>
        <end position="440"/>
    </location>
</feature>
<comment type="caution">
    <text evidence="8">The sequence shown here is derived from an EMBL/GenBank/DDBJ whole genome shotgun (WGS) entry which is preliminary data.</text>
</comment>
<reference evidence="8" key="1">
    <citation type="submission" date="2020-12" db="EMBL/GenBank/DDBJ databases">
        <title>Metabolic potential, ecology and presence of endohyphal bacteria is reflected in genomic diversity of Mucoromycotina.</title>
        <authorList>
            <person name="Muszewska A."/>
            <person name="Okrasinska A."/>
            <person name="Steczkiewicz K."/>
            <person name="Drgas O."/>
            <person name="Orlowska M."/>
            <person name="Perlinska-Lenart U."/>
            <person name="Aleksandrzak-Piekarczyk T."/>
            <person name="Szatraj K."/>
            <person name="Zielenkiewicz U."/>
            <person name="Pilsyk S."/>
            <person name="Malc E."/>
            <person name="Mieczkowski P."/>
            <person name="Kruszewska J.S."/>
            <person name="Biernat P."/>
            <person name="Pawlowska J."/>
        </authorList>
    </citation>
    <scope>NUCLEOTIDE SEQUENCE</scope>
    <source>
        <strain evidence="8">WA0000017839</strain>
    </source>
</reference>
<gene>
    <name evidence="8" type="ORF">INT47_004308</name>
</gene>
<keyword evidence="4" id="KW-0833">Ubl conjugation pathway</keyword>
<dbReference type="GO" id="GO:0031145">
    <property type="term" value="P:anaphase-promoting complex-dependent catabolic process"/>
    <property type="evidence" value="ECO:0007669"/>
    <property type="project" value="InterPro"/>
</dbReference>
<dbReference type="InterPro" id="IPR024977">
    <property type="entry name" value="Apc4-like_WD40_dom"/>
</dbReference>
<protein>
    <recommendedName>
        <fullName evidence="1">Anaphase-promoting complex subunit 4</fullName>
    </recommendedName>
</protein>
<evidence type="ECO:0000313" key="8">
    <source>
        <dbReference type="EMBL" id="KAG2207558.1"/>
    </source>
</evidence>
<dbReference type="EMBL" id="JAEPRD010000024">
    <property type="protein sequence ID" value="KAG2207558.1"/>
    <property type="molecule type" value="Genomic_DNA"/>
</dbReference>
<evidence type="ECO:0000256" key="5">
    <source>
        <dbReference type="ARBA" id="ARBA00023306"/>
    </source>
</evidence>
<name>A0A8H7RB88_9FUNG</name>
<dbReference type="GO" id="GO:0070979">
    <property type="term" value="P:protein K11-linked ubiquitination"/>
    <property type="evidence" value="ECO:0007669"/>
    <property type="project" value="TreeGrafter"/>
</dbReference>
<evidence type="ECO:0000259" key="6">
    <source>
        <dbReference type="Pfam" id="PF12894"/>
    </source>
</evidence>
<keyword evidence="9" id="KW-1185">Reference proteome</keyword>
<dbReference type="PANTHER" id="PTHR13260:SF0">
    <property type="entry name" value="ANAPHASE-PROMOTING COMPLEX SUBUNIT 4"/>
    <property type="match status" value="1"/>
</dbReference>
<keyword evidence="2" id="KW-0132">Cell division</keyword>
<keyword evidence="3" id="KW-0498">Mitosis</keyword>
<dbReference type="SUPFAM" id="SSF50978">
    <property type="entry name" value="WD40 repeat-like"/>
    <property type="match status" value="1"/>
</dbReference>
<dbReference type="OrthoDB" id="2110451at2759"/>
<dbReference type="Proteomes" id="UP000603453">
    <property type="component" value="Unassembled WGS sequence"/>
</dbReference>
<dbReference type="AlphaFoldDB" id="A0A8H7RB88"/>
<accession>A0A8H7RB88</accession>
<dbReference type="GO" id="GO:0051301">
    <property type="term" value="P:cell division"/>
    <property type="evidence" value="ECO:0007669"/>
    <property type="project" value="UniProtKB-KW"/>
</dbReference>
<organism evidence="8 9">
    <name type="scientific">Mucor saturninus</name>
    <dbReference type="NCBI Taxonomy" id="64648"/>
    <lineage>
        <taxon>Eukaryota</taxon>
        <taxon>Fungi</taxon>
        <taxon>Fungi incertae sedis</taxon>
        <taxon>Mucoromycota</taxon>
        <taxon>Mucoromycotina</taxon>
        <taxon>Mucoromycetes</taxon>
        <taxon>Mucorales</taxon>
        <taxon>Mucorineae</taxon>
        <taxon>Mucoraceae</taxon>
        <taxon>Mucor</taxon>
    </lineage>
</organism>
<proteinExistence type="predicted"/>
<dbReference type="InterPro" id="IPR036322">
    <property type="entry name" value="WD40_repeat_dom_sf"/>
</dbReference>
<evidence type="ECO:0000256" key="1">
    <source>
        <dbReference type="ARBA" id="ARBA00016067"/>
    </source>
</evidence>
<dbReference type="Pfam" id="PF12896">
    <property type="entry name" value="ANAPC4"/>
    <property type="match status" value="1"/>
</dbReference>
<evidence type="ECO:0000256" key="4">
    <source>
        <dbReference type="ARBA" id="ARBA00022786"/>
    </source>
</evidence>
<evidence type="ECO:0000256" key="3">
    <source>
        <dbReference type="ARBA" id="ARBA00022776"/>
    </source>
</evidence>
<keyword evidence="5" id="KW-0131">Cell cycle</keyword>
<evidence type="ECO:0000259" key="7">
    <source>
        <dbReference type="Pfam" id="PF12896"/>
    </source>
</evidence>
<dbReference type="Pfam" id="PF12894">
    <property type="entry name" value="ANAPC4_WD40"/>
    <property type="match status" value="1"/>
</dbReference>
<dbReference type="GO" id="GO:0005680">
    <property type="term" value="C:anaphase-promoting complex"/>
    <property type="evidence" value="ECO:0007669"/>
    <property type="project" value="InterPro"/>
</dbReference>
<feature type="domain" description="Anaphase-promoting complex subunit 4-like WD40" evidence="6">
    <location>
        <begin position="20"/>
        <end position="115"/>
    </location>
</feature>
<evidence type="ECO:0000256" key="2">
    <source>
        <dbReference type="ARBA" id="ARBA00022618"/>
    </source>
</evidence>